<dbReference type="EMBL" id="CM047591">
    <property type="protein sequence ID" value="KAI9918529.1"/>
    <property type="molecule type" value="Genomic_DNA"/>
</dbReference>
<dbReference type="Proteomes" id="UP001163321">
    <property type="component" value="Chromosome 12"/>
</dbReference>
<reference evidence="1 2" key="1">
    <citation type="journal article" date="2022" name="bioRxiv">
        <title>The genome of the oomycete Peronosclerospora sorghi, a cosmopolitan pathogen of maize and sorghum, is inflated with dispersed pseudogenes.</title>
        <authorList>
            <person name="Fletcher K."/>
            <person name="Martin F."/>
            <person name="Isakeit T."/>
            <person name="Cavanaugh K."/>
            <person name="Magill C."/>
            <person name="Michelmore R."/>
        </authorList>
    </citation>
    <scope>NUCLEOTIDE SEQUENCE [LARGE SCALE GENOMIC DNA]</scope>
    <source>
        <strain evidence="1">P6</strain>
    </source>
</reference>
<sequence length="224" mass="25410">MSVLKWIVMTNQPWDLVESRYFKEMIANAKKKAATVPSNNTLEKKLSEYRLGVENIVAMVSGTCANVKKAGKLMDCEWIGCFNHVLELSKKLKEACKYRNISGGISILQDVATRWWSRHTMLKRMVKLKPVLLILGINGNIQLPLSSLDWSIIELSIKLELEVFGRAEMFMEAKKRVTISLVPTDLRSIRHYISDTIAKQTTTTTAATSEEQADSSAEDDEERR</sequence>
<accession>A0ACC0WKI1</accession>
<organism evidence="1 2">
    <name type="scientific">Peronosclerospora sorghi</name>
    <dbReference type="NCBI Taxonomy" id="230839"/>
    <lineage>
        <taxon>Eukaryota</taxon>
        <taxon>Sar</taxon>
        <taxon>Stramenopiles</taxon>
        <taxon>Oomycota</taxon>
        <taxon>Peronosporomycetes</taxon>
        <taxon>Peronosporales</taxon>
        <taxon>Peronosporaceae</taxon>
        <taxon>Peronosclerospora</taxon>
    </lineage>
</organism>
<name>A0ACC0WKI1_9STRA</name>
<gene>
    <name evidence="1" type="ORF">PsorP6_011621</name>
</gene>
<evidence type="ECO:0000313" key="1">
    <source>
        <dbReference type="EMBL" id="KAI9918529.1"/>
    </source>
</evidence>
<protein>
    <submittedName>
        <fullName evidence="1">Uncharacterized protein</fullName>
    </submittedName>
</protein>
<keyword evidence="2" id="KW-1185">Reference proteome</keyword>
<evidence type="ECO:0000313" key="2">
    <source>
        <dbReference type="Proteomes" id="UP001163321"/>
    </source>
</evidence>
<comment type="caution">
    <text evidence="1">The sequence shown here is derived from an EMBL/GenBank/DDBJ whole genome shotgun (WGS) entry which is preliminary data.</text>
</comment>
<proteinExistence type="predicted"/>